<evidence type="ECO:0000313" key="2">
    <source>
        <dbReference type="Proteomes" id="UP001056120"/>
    </source>
</evidence>
<dbReference type="EMBL" id="CM042043">
    <property type="protein sequence ID" value="KAI3695437.1"/>
    <property type="molecule type" value="Genomic_DNA"/>
</dbReference>
<reference evidence="1 2" key="2">
    <citation type="journal article" date="2022" name="Mol. Ecol. Resour.">
        <title>The genomes of chicory, endive, great burdock and yacon provide insights into Asteraceae paleo-polyploidization history and plant inulin production.</title>
        <authorList>
            <person name="Fan W."/>
            <person name="Wang S."/>
            <person name="Wang H."/>
            <person name="Wang A."/>
            <person name="Jiang F."/>
            <person name="Liu H."/>
            <person name="Zhao H."/>
            <person name="Xu D."/>
            <person name="Zhang Y."/>
        </authorList>
    </citation>
    <scope>NUCLEOTIDE SEQUENCE [LARGE SCALE GENOMIC DNA]</scope>
    <source>
        <strain evidence="2">cv. Yunnan</strain>
        <tissue evidence="1">Leaves</tissue>
    </source>
</reference>
<reference evidence="2" key="1">
    <citation type="journal article" date="2022" name="Mol. Ecol. Resour.">
        <title>The genomes of chicory, endive, great burdock and yacon provide insights into Asteraceae palaeo-polyploidization history and plant inulin production.</title>
        <authorList>
            <person name="Fan W."/>
            <person name="Wang S."/>
            <person name="Wang H."/>
            <person name="Wang A."/>
            <person name="Jiang F."/>
            <person name="Liu H."/>
            <person name="Zhao H."/>
            <person name="Xu D."/>
            <person name="Zhang Y."/>
        </authorList>
    </citation>
    <scope>NUCLEOTIDE SEQUENCE [LARGE SCALE GENOMIC DNA]</scope>
    <source>
        <strain evidence="2">cv. Yunnan</strain>
    </source>
</reference>
<evidence type="ECO:0000313" key="1">
    <source>
        <dbReference type="EMBL" id="KAI3695437.1"/>
    </source>
</evidence>
<dbReference type="Proteomes" id="UP001056120">
    <property type="component" value="Linkage Group LG26"/>
</dbReference>
<protein>
    <submittedName>
        <fullName evidence="1">Uncharacterized protein</fullName>
    </submittedName>
</protein>
<proteinExistence type="predicted"/>
<organism evidence="1 2">
    <name type="scientific">Smallanthus sonchifolius</name>
    <dbReference type="NCBI Taxonomy" id="185202"/>
    <lineage>
        <taxon>Eukaryota</taxon>
        <taxon>Viridiplantae</taxon>
        <taxon>Streptophyta</taxon>
        <taxon>Embryophyta</taxon>
        <taxon>Tracheophyta</taxon>
        <taxon>Spermatophyta</taxon>
        <taxon>Magnoliopsida</taxon>
        <taxon>eudicotyledons</taxon>
        <taxon>Gunneridae</taxon>
        <taxon>Pentapetalae</taxon>
        <taxon>asterids</taxon>
        <taxon>campanulids</taxon>
        <taxon>Asterales</taxon>
        <taxon>Asteraceae</taxon>
        <taxon>Asteroideae</taxon>
        <taxon>Heliantheae alliance</taxon>
        <taxon>Millerieae</taxon>
        <taxon>Smallanthus</taxon>
    </lineage>
</organism>
<sequence length="198" mass="21891">MRKLYSHNKGKIHPSPPPNAATTTTDHLSILPLAIAALAASLAPEDKEVLAYLLSCSLTTPTTNNINNNFSKTTDKTGGGNHPPKFNCYCFSCYTSYWVRWDVSPDRQLIHEIIDAYEDGLVKNKRSGKNKKERKKNKVSPSSDSPHAPEEVSHAPPQVEENRGKDLGCLVIEASPDKGPVRKIVNFLGERIWGVWGV</sequence>
<keyword evidence="2" id="KW-1185">Reference proteome</keyword>
<accession>A0ACB8ZBQ5</accession>
<name>A0ACB8ZBQ5_9ASTR</name>
<comment type="caution">
    <text evidence="1">The sequence shown here is derived from an EMBL/GenBank/DDBJ whole genome shotgun (WGS) entry which is preliminary data.</text>
</comment>
<gene>
    <name evidence="1" type="ORF">L1987_78434</name>
</gene>